<dbReference type="NCBIfam" id="TIGR01409">
    <property type="entry name" value="TAT_signal_seq"/>
    <property type="match status" value="1"/>
</dbReference>
<dbReference type="Proteomes" id="UP001596407">
    <property type="component" value="Unassembled WGS sequence"/>
</dbReference>
<evidence type="ECO:0000313" key="3">
    <source>
        <dbReference type="Proteomes" id="UP001596407"/>
    </source>
</evidence>
<accession>A0ABD5WUI2</accession>
<gene>
    <name evidence="2" type="ORF">ACFQJ6_21365</name>
</gene>
<protein>
    <submittedName>
        <fullName evidence="2">Twin-arginine translocation signal domain-containing protein</fullName>
    </submittedName>
</protein>
<feature type="compositionally biased region" description="Polar residues" evidence="1">
    <location>
        <begin position="94"/>
        <end position="108"/>
    </location>
</feature>
<proteinExistence type="predicted"/>
<dbReference type="InterPro" id="IPR006311">
    <property type="entry name" value="TAT_signal"/>
</dbReference>
<dbReference type="GeneID" id="79304343"/>
<reference evidence="2 3" key="1">
    <citation type="journal article" date="2019" name="Int. J. Syst. Evol. Microbiol.">
        <title>The Global Catalogue of Microorganisms (GCM) 10K type strain sequencing project: providing services to taxonomists for standard genome sequencing and annotation.</title>
        <authorList>
            <consortium name="The Broad Institute Genomics Platform"/>
            <consortium name="The Broad Institute Genome Sequencing Center for Infectious Disease"/>
            <person name="Wu L."/>
            <person name="Ma J."/>
        </authorList>
    </citation>
    <scope>NUCLEOTIDE SEQUENCE [LARGE SCALE GENOMIC DNA]</scope>
    <source>
        <strain evidence="2 3">DT72</strain>
    </source>
</reference>
<keyword evidence="3" id="KW-1185">Reference proteome</keyword>
<evidence type="ECO:0000313" key="2">
    <source>
        <dbReference type="EMBL" id="MFC7082251.1"/>
    </source>
</evidence>
<dbReference type="EMBL" id="JBHSZH010000005">
    <property type="protein sequence ID" value="MFC7082251.1"/>
    <property type="molecule type" value="Genomic_DNA"/>
</dbReference>
<dbReference type="AlphaFoldDB" id="A0ABD5WUI2"/>
<dbReference type="PROSITE" id="PS51318">
    <property type="entry name" value="TAT"/>
    <property type="match status" value="1"/>
</dbReference>
<sequence>MTKKEELTDSFSNVSRRDALKKLGAAGAALTVSSSVAAADSGRGRTLRPSTSGIEALSEAAVTVTEDANVRVEMSGTKRAGVSAAKGYRVELNDAQTESGRPTPQQAKATVVPLPESELPAQKSDRQTELSSSKTRTDTATEDDGIGTLSHGGGDSESDYEGGVWARTEDPIDITVTKTNHRIEWTTSGGETDWVGRKYDANAYRVESPPAPPSPGKNASIWHVDDSGFYSPDWSGYDVDSEVYADYYNWTWSYDTNKTTSHHRVTAVGNPDGSLDWSTSHWHTGEDATALRVDAGIYGNY</sequence>
<comment type="caution">
    <text evidence="2">The sequence shown here is derived from an EMBL/GenBank/DDBJ whole genome shotgun (WGS) entry which is preliminary data.</text>
</comment>
<name>A0ABD5WUI2_9EURY</name>
<organism evidence="2 3">
    <name type="scientific">Halorussus caseinilyticus</name>
    <dbReference type="NCBI Taxonomy" id="3034025"/>
    <lineage>
        <taxon>Archaea</taxon>
        <taxon>Methanobacteriati</taxon>
        <taxon>Methanobacteriota</taxon>
        <taxon>Stenosarchaea group</taxon>
        <taxon>Halobacteria</taxon>
        <taxon>Halobacteriales</taxon>
        <taxon>Haladaptataceae</taxon>
        <taxon>Halorussus</taxon>
    </lineage>
</organism>
<dbReference type="RefSeq" id="WP_382210293.1">
    <property type="nucleotide sequence ID" value="NZ_CP119809.1"/>
</dbReference>
<feature type="region of interest" description="Disordered" evidence="1">
    <location>
        <begin position="94"/>
        <end position="163"/>
    </location>
</feature>
<evidence type="ECO:0000256" key="1">
    <source>
        <dbReference type="SAM" id="MobiDB-lite"/>
    </source>
</evidence>
<dbReference type="InterPro" id="IPR019546">
    <property type="entry name" value="TAT_signal_bac_arc"/>
</dbReference>